<proteinExistence type="predicted"/>
<dbReference type="SUPFAM" id="SSF55785">
    <property type="entry name" value="PYP-like sensor domain (PAS domain)"/>
    <property type="match status" value="1"/>
</dbReference>
<organism evidence="2">
    <name type="scientific">mine drainage metagenome</name>
    <dbReference type="NCBI Taxonomy" id="410659"/>
    <lineage>
        <taxon>unclassified sequences</taxon>
        <taxon>metagenomes</taxon>
        <taxon>ecological metagenomes</taxon>
    </lineage>
</organism>
<dbReference type="Pfam" id="PF08447">
    <property type="entry name" value="PAS_3"/>
    <property type="match status" value="1"/>
</dbReference>
<gene>
    <name evidence="2" type="primary">aer_18</name>
    <name evidence="2" type="ORF">GALL_346090</name>
</gene>
<name>A0A1J5R609_9ZZZZ</name>
<evidence type="ECO:0000313" key="2">
    <source>
        <dbReference type="EMBL" id="OIQ83597.1"/>
    </source>
</evidence>
<dbReference type="PROSITE" id="PS50112">
    <property type="entry name" value="PAS"/>
    <property type="match status" value="1"/>
</dbReference>
<feature type="domain" description="PAS" evidence="1">
    <location>
        <begin position="25"/>
        <end position="76"/>
    </location>
</feature>
<dbReference type="InterPro" id="IPR013655">
    <property type="entry name" value="PAS_fold_3"/>
</dbReference>
<comment type="caution">
    <text evidence="2">The sequence shown here is derived from an EMBL/GenBank/DDBJ whole genome shotgun (WGS) entry which is preliminary data.</text>
</comment>
<dbReference type="InterPro" id="IPR000014">
    <property type="entry name" value="PAS"/>
</dbReference>
<evidence type="ECO:0000259" key="1">
    <source>
        <dbReference type="PROSITE" id="PS50112"/>
    </source>
</evidence>
<dbReference type="InterPro" id="IPR035965">
    <property type="entry name" value="PAS-like_dom_sf"/>
</dbReference>
<dbReference type="AlphaFoldDB" id="A0A1J5R609"/>
<reference evidence="2" key="1">
    <citation type="submission" date="2016-10" db="EMBL/GenBank/DDBJ databases">
        <title>Sequence of Gallionella enrichment culture.</title>
        <authorList>
            <person name="Poehlein A."/>
            <person name="Muehling M."/>
            <person name="Daniel R."/>
        </authorList>
    </citation>
    <scope>NUCLEOTIDE SEQUENCE</scope>
</reference>
<dbReference type="NCBIfam" id="TIGR00229">
    <property type="entry name" value="sensory_box"/>
    <property type="match status" value="1"/>
</dbReference>
<dbReference type="CDD" id="cd00130">
    <property type="entry name" value="PAS"/>
    <property type="match status" value="1"/>
</dbReference>
<accession>A0A1J5R609</accession>
<sequence length="173" mass="19551">MAASITLTGRERTFPESEIIVSKTDVAGRITYVNDVFQEVSGYGEAEVMGQPHSIIRHPDMPRCVFKLLWDVIQAGNEIFAYVNNRAKNGDHYWVLAHVTPSYDPGHQLIGYHSSRRSPRREAVARIQPIYDLLLQEERKLGNSDQGMALSLGVMRDYLRQAGIGYEEFVLGL</sequence>
<dbReference type="EMBL" id="MLJW01000689">
    <property type="protein sequence ID" value="OIQ83597.1"/>
    <property type="molecule type" value="Genomic_DNA"/>
</dbReference>
<dbReference type="Gene3D" id="3.30.450.20">
    <property type="entry name" value="PAS domain"/>
    <property type="match status" value="1"/>
</dbReference>
<protein>
    <submittedName>
        <fullName evidence="2">Aerotaxis receptor</fullName>
    </submittedName>
</protein>
<keyword evidence="2" id="KW-0675">Receptor</keyword>